<sequence>MVRTGLYVLAGTLLGLAIHLVVILALPALAGNGLFARLAEIDTAGKTQLIPVPAAGEPNPFRLDPGLSYAVCRLDLRSGPGELAGVLPVGFWSVAIYDQTGTVIYSTTNRDSIGQTLDLGVFDPAQTRLLAEQKINIAAGLLIVESRTDDVFVVVRLAPPQPVMRPRYEAQLAKLACRNIRV</sequence>
<evidence type="ECO:0000313" key="1">
    <source>
        <dbReference type="EMBL" id="MBI4923883.1"/>
    </source>
</evidence>
<name>A0A933L6G9_9HYPH</name>
<organism evidence="1 2">
    <name type="scientific">Devosia nanyangense</name>
    <dbReference type="NCBI Taxonomy" id="1228055"/>
    <lineage>
        <taxon>Bacteria</taxon>
        <taxon>Pseudomonadati</taxon>
        <taxon>Pseudomonadota</taxon>
        <taxon>Alphaproteobacteria</taxon>
        <taxon>Hyphomicrobiales</taxon>
        <taxon>Devosiaceae</taxon>
        <taxon>Devosia</taxon>
    </lineage>
</organism>
<evidence type="ECO:0008006" key="3">
    <source>
        <dbReference type="Google" id="ProtNLM"/>
    </source>
</evidence>
<protein>
    <recommendedName>
        <fullName evidence="3">DUF1254 domain-containing protein</fullName>
    </recommendedName>
</protein>
<evidence type="ECO:0000313" key="2">
    <source>
        <dbReference type="Proteomes" id="UP000782610"/>
    </source>
</evidence>
<reference evidence="1" key="1">
    <citation type="submission" date="2020-07" db="EMBL/GenBank/DDBJ databases">
        <title>Huge and variable diversity of episymbiotic CPR bacteria and DPANN archaea in groundwater ecosystems.</title>
        <authorList>
            <person name="He C.Y."/>
            <person name="Keren R."/>
            <person name="Whittaker M."/>
            <person name="Farag I.F."/>
            <person name="Doudna J."/>
            <person name="Cate J.H.D."/>
            <person name="Banfield J.F."/>
        </authorList>
    </citation>
    <scope>NUCLEOTIDE SEQUENCE</scope>
    <source>
        <strain evidence="1">NC_groundwater_1586_Pr3_B-0.1um_66_15</strain>
    </source>
</reference>
<dbReference type="EMBL" id="JACRAF010000064">
    <property type="protein sequence ID" value="MBI4923883.1"/>
    <property type="molecule type" value="Genomic_DNA"/>
</dbReference>
<dbReference type="Proteomes" id="UP000782610">
    <property type="component" value="Unassembled WGS sequence"/>
</dbReference>
<accession>A0A933L6G9</accession>
<comment type="caution">
    <text evidence="1">The sequence shown here is derived from an EMBL/GenBank/DDBJ whole genome shotgun (WGS) entry which is preliminary data.</text>
</comment>
<gene>
    <name evidence="1" type="ORF">HY834_19290</name>
</gene>
<dbReference type="AlphaFoldDB" id="A0A933L6G9"/>
<proteinExistence type="predicted"/>